<accession>A0A430J7H7</accession>
<comment type="subcellular location">
    <subcellularLocation>
        <location evidence="2">Cell membrane</location>
        <topology evidence="2">Multi-pass membrane protein</topology>
    </subcellularLocation>
</comment>
<dbReference type="Pfam" id="PF02743">
    <property type="entry name" value="dCache_1"/>
    <property type="match status" value="1"/>
</dbReference>
<keyword evidence="7 14" id="KW-0812">Transmembrane</keyword>
<dbReference type="InterPro" id="IPR036890">
    <property type="entry name" value="HATPase_C_sf"/>
</dbReference>
<evidence type="ECO:0000256" key="14">
    <source>
        <dbReference type="SAM" id="Phobius"/>
    </source>
</evidence>
<evidence type="ECO:0000259" key="16">
    <source>
        <dbReference type="PROSITE" id="PS50885"/>
    </source>
</evidence>
<dbReference type="CDD" id="cd06225">
    <property type="entry name" value="HAMP"/>
    <property type="match status" value="1"/>
</dbReference>
<dbReference type="Pfam" id="PF06580">
    <property type="entry name" value="His_kinase"/>
    <property type="match status" value="1"/>
</dbReference>
<dbReference type="RefSeq" id="WP_126143899.1">
    <property type="nucleotide sequence ID" value="NZ_RXHU01000082.1"/>
</dbReference>
<keyword evidence="12" id="KW-0902">Two-component regulatory system</keyword>
<dbReference type="Gene3D" id="3.30.565.10">
    <property type="entry name" value="Histidine kinase-like ATPase, C-terminal domain"/>
    <property type="match status" value="1"/>
</dbReference>
<organism evidence="17 18">
    <name type="scientific">Paenibacillus whitsoniae</name>
    <dbReference type="NCBI Taxonomy" id="2496558"/>
    <lineage>
        <taxon>Bacteria</taxon>
        <taxon>Bacillati</taxon>
        <taxon>Bacillota</taxon>
        <taxon>Bacilli</taxon>
        <taxon>Bacillales</taxon>
        <taxon>Paenibacillaceae</taxon>
        <taxon>Paenibacillus</taxon>
    </lineage>
</organism>
<dbReference type="AlphaFoldDB" id="A0A430J7H7"/>
<keyword evidence="8" id="KW-0547">Nucleotide-binding</keyword>
<proteinExistence type="predicted"/>
<evidence type="ECO:0000256" key="8">
    <source>
        <dbReference type="ARBA" id="ARBA00022741"/>
    </source>
</evidence>
<dbReference type="SUPFAM" id="SSF158472">
    <property type="entry name" value="HAMP domain-like"/>
    <property type="match status" value="1"/>
</dbReference>
<evidence type="ECO:0000259" key="15">
    <source>
        <dbReference type="PROSITE" id="PS50109"/>
    </source>
</evidence>
<dbReference type="InterPro" id="IPR033479">
    <property type="entry name" value="dCache_1"/>
</dbReference>
<evidence type="ECO:0000256" key="3">
    <source>
        <dbReference type="ARBA" id="ARBA00012438"/>
    </source>
</evidence>
<keyword evidence="13 14" id="KW-0472">Membrane</keyword>
<evidence type="ECO:0000313" key="18">
    <source>
        <dbReference type="Proteomes" id="UP000276128"/>
    </source>
</evidence>
<evidence type="ECO:0000256" key="5">
    <source>
        <dbReference type="ARBA" id="ARBA00022553"/>
    </source>
</evidence>
<dbReference type="InterPro" id="IPR003660">
    <property type="entry name" value="HAMP_dom"/>
</dbReference>
<dbReference type="GO" id="GO:0005524">
    <property type="term" value="F:ATP binding"/>
    <property type="evidence" value="ECO:0007669"/>
    <property type="project" value="UniProtKB-KW"/>
</dbReference>
<evidence type="ECO:0000256" key="9">
    <source>
        <dbReference type="ARBA" id="ARBA00022777"/>
    </source>
</evidence>
<keyword evidence="4" id="KW-1003">Cell membrane</keyword>
<dbReference type="PANTHER" id="PTHR34220">
    <property type="entry name" value="SENSOR HISTIDINE KINASE YPDA"/>
    <property type="match status" value="1"/>
</dbReference>
<evidence type="ECO:0000256" key="10">
    <source>
        <dbReference type="ARBA" id="ARBA00022840"/>
    </source>
</evidence>
<dbReference type="GO" id="GO:0005886">
    <property type="term" value="C:plasma membrane"/>
    <property type="evidence" value="ECO:0007669"/>
    <property type="project" value="UniProtKB-SubCell"/>
</dbReference>
<evidence type="ECO:0000256" key="6">
    <source>
        <dbReference type="ARBA" id="ARBA00022679"/>
    </source>
</evidence>
<dbReference type="Pfam" id="PF00672">
    <property type="entry name" value="HAMP"/>
    <property type="match status" value="1"/>
</dbReference>
<dbReference type="EC" id="2.7.13.3" evidence="3"/>
<dbReference type="Proteomes" id="UP000276128">
    <property type="component" value="Unassembled WGS sequence"/>
</dbReference>
<evidence type="ECO:0000256" key="4">
    <source>
        <dbReference type="ARBA" id="ARBA00022475"/>
    </source>
</evidence>
<evidence type="ECO:0000256" key="12">
    <source>
        <dbReference type="ARBA" id="ARBA00023012"/>
    </source>
</evidence>
<feature type="domain" description="Histidine kinase" evidence="15">
    <location>
        <begin position="489"/>
        <end position="601"/>
    </location>
</feature>
<feature type="transmembrane region" description="Helical" evidence="14">
    <location>
        <begin position="298"/>
        <end position="322"/>
    </location>
</feature>
<keyword evidence="5" id="KW-0597">Phosphoprotein</keyword>
<feature type="transmembrane region" description="Helical" evidence="14">
    <location>
        <begin position="20"/>
        <end position="41"/>
    </location>
</feature>
<name>A0A430J7H7_9BACL</name>
<feature type="domain" description="HAMP" evidence="16">
    <location>
        <begin position="319"/>
        <end position="372"/>
    </location>
</feature>
<dbReference type="InterPro" id="IPR003594">
    <property type="entry name" value="HATPase_dom"/>
</dbReference>
<evidence type="ECO:0000313" key="17">
    <source>
        <dbReference type="EMBL" id="RTE05427.1"/>
    </source>
</evidence>
<evidence type="ECO:0000256" key="13">
    <source>
        <dbReference type="ARBA" id="ARBA00023136"/>
    </source>
</evidence>
<evidence type="ECO:0000256" key="2">
    <source>
        <dbReference type="ARBA" id="ARBA00004651"/>
    </source>
</evidence>
<dbReference type="SUPFAM" id="SSF55874">
    <property type="entry name" value="ATPase domain of HSP90 chaperone/DNA topoisomerase II/histidine kinase"/>
    <property type="match status" value="1"/>
</dbReference>
<keyword evidence="9 17" id="KW-0418">Kinase</keyword>
<dbReference type="InterPro" id="IPR010559">
    <property type="entry name" value="Sig_transdc_His_kin_internal"/>
</dbReference>
<dbReference type="OrthoDB" id="2491077at2"/>
<dbReference type="PANTHER" id="PTHR34220:SF7">
    <property type="entry name" value="SENSOR HISTIDINE KINASE YPDA"/>
    <property type="match status" value="1"/>
</dbReference>
<dbReference type="InterPro" id="IPR005467">
    <property type="entry name" value="His_kinase_dom"/>
</dbReference>
<dbReference type="PROSITE" id="PS50109">
    <property type="entry name" value="HIS_KIN"/>
    <property type="match status" value="1"/>
</dbReference>
<dbReference type="Gene3D" id="3.30.450.20">
    <property type="entry name" value="PAS domain"/>
    <property type="match status" value="2"/>
</dbReference>
<dbReference type="SMART" id="SM00387">
    <property type="entry name" value="HATPase_c"/>
    <property type="match status" value="1"/>
</dbReference>
<comment type="catalytic activity">
    <reaction evidence="1">
        <text>ATP + protein L-histidine = ADP + protein N-phospho-L-histidine.</text>
        <dbReference type="EC" id="2.7.13.3"/>
    </reaction>
</comment>
<dbReference type="SMART" id="SM00304">
    <property type="entry name" value="HAMP"/>
    <property type="match status" value="1"/>
</dbReference>
<gene>
    <name evidence="17" type="ORF">EJQ19_24650</name>
</gene>
<keyword evidence="11 14" id="KW-1133">Transmembrane helix</keyword>
<protein>
    <recommendedName>
        <fullName evidence="3">histidine kinase</fullName>
        <ecNumber evidence="3">2.7.13.3</ecNumber>
    </recommendedName>
</protein>
<dbReference type="PROSITE" id="PS50885">
    <property type="entry name" value="HAMP"/>
    <property type="match status" value="1"/>
</dbReference>
<keyword evidence="10" id="KW-0067">ATP-binding</keyword>
<sequence>MNRYLQRFHKRFSIKTKLTLAFLLVGLLTILVMGLLSYSYYSSGIKRDFHRISEEATLRLNHHIDFYIYQLTKSTQSVMKDELVQMWLKEEKEAPLEEKLEVQKVLRKYVALNYPEIVGMFLMASDQRTLAMTNLTLRSEEGLLEEPWARDGIPEKAQVLETHAVKYVNEDVRVLSLEMPIYSVDNMDLLGKLVIDFYLDEIQHTFEKSSLAPHGQFFIISDGDRIVYYPNYPWLGLPREQTPLHQLNLTNTENASIQMWDGRKTLVATTRSDTTGWTFVSIVPLEEMASAYKHTPNAMVLAFVIIAACIILVVPFISGAFVKPILHLRQVMGSVERGDLSVRASFQSGHDEFQYLNRSFNMMVEQVQQLLDTVSSMKLREVSLQLREKEALVKALQTQINPHFLYNSLDIIKSMAYLEDMPEMVKLARSLADFYRYTAQDMNNIVRLEDELTQLRRYLSIIHIRFPGTFRSQISVNEKFMNCRIPKLIIQPLVENAVKYAIEAKEGRGSIIINAFDDQADLVIEVADNGPGIRQERLAQIQTMLRQLTENALNEFGKQPNLGIANVHARIVLQYGSAYGLSLDSFEGRGTVASIRLPLNDQLHEQEGEGLP</sequence>
<dbReference type="EMBL" id="RXHU01000082">
    <property type="protein sequence ID" value="RTE05427.1"/>
    <property type="molecule type" value="Genomic_DNA"/>
</dbReference>
<evidence type="ECO:0000256" key="7">
    <source>
        <dbReference type="ARBA" id="ARBA00022692"/>
    </source>
</evidence>
<dbReference type="Pfam" id="PF02518">
    <property type="entry name" value="HATPase_c"/>
    <property type="match status" value="1"/>
</dbReference>
<dbReference type="InterPro" id="IPR050640">
    <property type="entry name" value="Bact_2-comp_sensor_kinase"/>
</dbReference>
<comment type="caution">
    <text evidence="17">The sequence shown here is derived from an EMBL/GenBank/DDBJ whole genome shotgun (WGS) entry which is preliminary data.</text>
</comment>
<dbReference type="Gene3D" id="6.10.340.10">
    <property type="match status" value="1"/>
</dbReference>
<keyword evidence="6" id="KW-0808">Transferase</keyword>
<evidence type="ECO:0000256" key="1">
    <source>
        <dbReference type="ARBA" id="ARBA00000085"/>
    </source>
</evidence>
<dbReference type="GO" id="GO:0000155">
    <property type="term" value="F:phosphorelay sensor kinase activity"/>
    <property type="evidence" value="ECO:0007669"/>
    <property type="project" value="InterPro"/>
</dbReference>
<reference evidence="17 18" key="1">
    <citation type="submission" date="2018-12" db="EMBL/GenBank/DDBJ databases">
        <title>Bacillus ochoae sp. nov., Paenibacillus whitsoniae sp. nov., Paenibacillus spiritus sp. nov. Isolated from the Mars Exploration Rover during spacecraft assembly.</title>
        <authorList>
            <person name="Seuylemezian A."/>
            <person name="Vaishampayan P."/>
        </authorList>
    </citation>
    <scope>NUCLEOTIDE SEQUENCE [LARGE SCALE GENOMIC DNA]</scope>
    <source>
        <strain evidence="17 18">MER 54</strain>
    </source>
</reference>
<keyword evidence="18" id="KW-1185">Reference proteome</keyword>
<evidence type="ECO:0000256" key="11">
    <source>
        <dbReference type="ARBA" id="ARBA00022989"/>
    </source>
</evidence>